<dbReference type="Proteomes" id="UP000515152">
    <property type="component" value="Unplaced"/>
</dbReference>
<dbReference type="RefSeq" id="XP_042563151.1">
    <property type="nucleotide sequence ID" value="XM_042707217.1"/>
</dbReference>
<dbReference type="Pfam" id="PF17776">
    <property type="entry name" value="NLRC4_HD2"/>
    <property type="match status" value="1"/>
</dbReference>
<keyword evidence="6" id="KW-0067">ATP-binding</keyword>
<dbReference type="CDD" id="cd00116">
    <property type="entry name" value="LRR_RI"/>
    <property type="match status" value="1"/>
</dbReference>
<feature type="non-terminal residue" evidence="9">
    <location>
        <position position="1145"/>
    </location>
</feature>
<evidence type="ECO:0000256" key="4">
    <source>
        <dbReference type="ARBA" id="ARBA00022737"/>
    </source>
</evidence>
<evidence type="ECO:0000313" key="8">
    <source>
        <dbReference type="Proteomes" id="UP000515152"/>
    </source>
</evidence>
<dbReference type="GeneID" id="122132532"/>
<feature type="domain" description="NACHT" evidence="7">
    <location>
        <begin position="193"/>
        <end position="327"/>
    </location>
</feature>
<dbReference type="OrthoDB" id="120976at2759"/>
<dbReference type="InterPro" id="IPR001611">
    <property type="entry name" value="Leu-rich_rpt"/>
</dbReference>
<keyword evidence="5" id="KW-0547">Nucleotide-binding</keyword>
<dbReference type="InterPro" id="IPR041267">
    <property type="entry name" value="NLRP_HD2"/>
</dbReference>
<dbReference type="SMART" id="SM01288">
    <property type="entry name" value="FISNA"/>
    <property type="match status" value="1"/>
</dbReference>
<accession>A0A8M1KGF1</accession>
<reference evidence="9" key="1">
    <citation type="submission" date="2025-08" db="UniProtKB">
        <authorList>
            <consortium name="RefSeq"/>
        </authorList>
    </citation>
    <scope>IDENTIFICATION</scope>
</reference>
<dbReference type="GO" id="GO:0005737">
    <property type="term" value="C:cytoplasm"/>
    <property type="evidence" value="ECO:0007669"/>
    <property type="project" value="UniProtKB-SubCell"/>
</dbReference>
<dbReference type="AlphaFoldDB" id="A0A8M1KGF1"/>
<evidence type="ECO:0000256" key="3">
    <source>
        <dbReference type="ARBA" id="ARBA00022614"/>
    </source>
</evidence>
<evidence type="ECO:0000256" key="6">
    <source>
        <dbReference type="ARBA" id="ARBA00022840"/>
    </source>
</evidence>
<evidence type="ECO:0000256" key="2">
    <source>
        <dbReference type="ARBA" id="ARBA00022490"/>
    </source>
</evidence>
<dbReference type="InterPro" id="IPR029495">
    <property type="entry name" value="NACHT-assoc"/>
</dbReference>
<dbReference type="InterPro" id="IPR051261">
    <property type="entry name" value="NLR"/>
</dbReference>
<dbReference type="Pfam" id="PF14484">
    <property type="entry name" value="FISNA"/>
    <property type="match status" value="1"/>
</dbReference>
<keyword evidence="4" id="KW-0677">Repeat</keyword>
<dbReference type="InterPro" id="IPR041075">
    <property type="entry name" value="NOD1/2_WH"/>
</dbReference>
<dbReference type="FunFam" id="3.40.50.300:FF:000210">
    <property type="entry name" value="Si:dkey-16p6.1"/>
    <property type="match status" value="1"/>
</dbReference>
<keyword evidence="8" id="KW-1185">Reference proteome</keyword>
<name>A0A8M1KGF1_CLUHA</name>
<dbReference type="InterPro" id="IPR007111">
    <property type="entry name" value="NACHT_NTPase"/>
</dbReference>
<keyword evidence="3" id="KW-0433">Leucine-rich repeat</keyword>
<dbReference type="SMART" id="SM00368">
    <property type="entry name" value="LRR_RI"/>
    <property type="match status" value="13"/>
</dbReference>
<organism evidence="8 9">
    <name type="scientific">Clupea harengus</name>
    <name type="common">Atlantic herring</name>
    <dbReference type="NCBI Taxonomy" id="7950"/>
    <lineage>
        <taxon>Eukaryota</taxon>
        <taxon>Metazoa</taxon>
        <taxon>Chordata</taxon>
        <taxon>Craniata</taxon>
        <taxon>Vertebrata</taxon>
        <taxon>Euteleostomi</taxon>
        <taxon>Actinopterygii</taxon>
        <taxon>Neopterygii</taxon>
        <taxon>Teleostei</taxon>
        <taxon>Clupei</taxon>
        <taxon>Clupeiformes</taxon>
        <taxon>Clupeoidei</taxon>
        <taxon>Clupeidae</taxon>
        <taxon>Clupea</taxon>
    </lineage>
</organism>
<dbReference type="Pfam" id="PF17779">
    <property type="entry name" value="WHD_NOD2"/>
    <property type="match status" value="1"/>
</dbReference>
<protein>
    <submittedName>
        <fullName evidence="9">NACHT, LRR and PYD domains-containing protein 12-like</fullName>
    </submittedName>
</protein>
<keyword evidence="2" id="KW-0963">Cytoplasm</keyword>
<gene>
    <name evidence="9" type="primary">LOC122132532</name>
</gene>
<dbReference type="PANTHER" id="PTHR24106">
    <property type="entry name" value="NACHT, LRR AND CARD DOMAINS-CONTAINING"/>
    <property type="match status" value="1"/>
</dbReference>
<dbReference type="GO" id="GO:0005524">
    <property type="term" value="F:ATP binding"/>
    <property type="evidence" value="ECO:0007669"/>
    <property type="project" value="UniProtKB-KW"/>
</dbReference>
<comment type="subcellular location">
    <subcellularLocation>
        <location evidence="1">Cytoplasm</location>
    </subcellularLocation>
</comment>
<evidence type="ECO:0000256" key="1">
    <source>
        <dbReference type="ARBA" id="ARBA00004496"/>
    </source>
</evidence>
<evidence type="ECO:0000256" key="5">
    <source>
        <dbReference type="ARBA" id="ARBA00022741"/>
    </source>
</evidence>
<dbReference type="Pfam" id="PF13516">
    <property type="entry name" value="LRR_6"/>
    <property type="match status" value="6"/>
</dbReference>
<dbReference type="Pfam" id="PF05729">
    <property type="entry name" value="NACHT"/>
    <property type="match status" value="1"/>
</dbReference>
<dbReference type="PROSITE" id="PS50837">
    <property type="entry name" value="NACHT"/>
    <property type="match status" value="1"/>
</dbReference>
<evidence type="ECO:0000313" key="9">
    <source>
        <dbReference type="RefSeq" id="XP_042563151.1"/>
    </source>
</evidence>
<evidence type="ECO:0000259" key="7">
    <source>
        <dbReference type="PROSITE" id="PS50837"/>
    </source>
</evidence>
<proteinExistence type="predicted"/>
<dbReference type="KEGG" id="char:122132532"/>
<sequence length="1145" mass="128566">MAQLLIYPHTTMTQPPVYPSTAMAQSSLYQHREMTQLHLKPSTTIAQVPPYPYSDSGQNPLYPHLHMAQISPQLPLDEHIVMEGSKHLQTEHAPVKRAKLTDDVLNRALMTHKASMKRRFESISEGVIRSETQTLLNKIYTELYITEGDSEGVNNEHEVWQVESASRSQTKEDTAIHCNDIFKPLPGQQRPIRTVMTKGIAGIGKTVSVQKFILDWAEEKANQDVDFMFVLPFRELNLVKHDQYSLHRLLLDFHPELRELQGGEYKDRHIVFIFDGLDESRLLLNFQENQQLSDVTQTSSVDVLMTSLIQGSLLPSALIWITSRPAAASQIPSQCINQVTEVRGFSDPQKEEYFWKRISDQNQAKRIISHIKASRSLHIMCHMPVFCWISGTVLQQILEEDNGKEAPKTLTEMFIHFLLIQTTRKKQKYQEENDIERQRLLESHKDVILKLAELAFKHLENGNLMFYEEDLKKCGIDVSEASVYSGMCTEIFREECVFQHKKVYCFVHLSIQEFLAALHVFASYLSKNMEALTPFLKGKSRSLPDLHELLKNAVNKALESKNGHLDLFVRFLHGISLESNQSLMVGFLTHTYSSPESQKKTIRNLKVMQRPNISPERCINLFHCLVEMHDSSVHDEINAFLQAEKGSVKQLSLAHCSALAHVLLMSGEVLDEFDLKKYKTSPEGRRRLVPAVRCCRKALLADCKLSERSYEIVASALQSANSPLRELDLGHSDLQQSGEMLGSALQSPNCKLETLRLAGCKLTGRFLALTLQGANPHLRELDISDGELQDCEGELLHKPLNQECKVRLKDSSCAVVTSVLQFCVSQLSVLDMSGCDLSTSEEKLLPCLGNPNCRLKTLRLKGCKLTHESCKVVASFLQSANPLLELDLSHNVLRDSGVQLISKGLSSPHCKLQTLRLSDCHISDDGYVCLALTLMANPSCVKDLDVSNNNPGESAMNLLFATLKDPHFKIEELRLADCKLTEESYKAVASALQSSVSLTELDLTNNDLKDSDIQLLSAGMSSPHCKLQTLRLADCKLTEESCKAVASAVKSWVSLTELDLSYNDLKDSGVQLLSAGLSSPHCKLQTLRLCCCLITHEGCSFLASALKSNPSYLKQLDLSYNHPGDSGVRELTDRLNDPNCKLETF</sequence>